<accession>A0ABY2GWH5</accession>
<evidence type="ECO:0000256" key="4">
    <source>
        <dbReference type="PROSITE-ProRule" id="PRU00134"/>
    </source>
</evidence>
<organism evidence="7 8">
    <name type="scientific">Trichoderma ghanense</name>
    <dbReference type="NCBI Taxonomy" id="65468"/>
    <lineage>
        <taxon>Eukaryota</taxon>
        <taxon>Fungi</taxon>
        <taxon>Dikarya</taxon>
        <taxon>Ascomycota</taxon>
        <taxon>Pezizomycotina</taxon>
        <taxon>Sordariomycetes</taxon>
        <taxon>Hypocreomycetidae</taxon>
        <taxon>Hypocreales</taxon>
        <taxon>Hypocreaceae</taxon>
        <taxon>Trichoderma</taxon>
    </lineage>
</organism>
<evidence type="ECO:0000256" key="2">
    <source>
        <dbReference type="ARBA" id="ARBA00022771"/>
    </source>
</evidence>
<evidence type="ECO:0000256" key="5">
    <source>
        <dbReference type="SAM" id="MobiDB-lite"/>
    </source>
</evidence>
<evidence type="ECO:0000313" key="8">
    <source>
        <dbReference type="Proteomes" id="UP001642720"/>
    </source>
</evidence>
<dbReference type="SUPFAM" id="SSF144232">
    <property type="entry name" value="HIT/MYND zinc finger-like"/>
    <property type="match status" value="1"/>
</dbReference>
<sequence length="198" mass="22256">MVSNINFKLASPTSALLRRLKLSWFDFNPPSTASPSPTGTASKSVSNYSLPQAQPPSDQMPLVSTCELSGIKLNGLPPPRSCELCRKRKDGIQRCASCQSVWCCSKDCQAEDWPDHKVPRAFKEEKKLREHPGDFMTPPNLFGEHTSRFWGIFETRDYMRARYSMVDTMLMSYGTAGGLVDLIETCLHHLLDKIVQRG</sequence>
<dbReference type="GeneID" id="300580064"/>
<protein>
    <recommendedName>
        <fullName evidence="6">MYND-type domain-containing protein</fullName>
    </recommendedName>
</protein>
<dbReference type="EMBL" id="PPTA01000013">
    <property type="protein sequence ID" value="TFA99788.1"/>
    <property type="molecule type" value="Genomic_DNA"/>
</dbReference>
<feature type="domain" description="MYND-type" evidence="6">
    <location>
        <begin position="82"/>
        <end position="120"/>
    </location>
</feature>
<feature type="region of interest" description="Disordered" evidence="5">
    <location>
        <begin position="31"/>
        <end position="59"/>
    </location>
</feature>
<keyword evidence="8" id="KW-1185">Reference proteome</keyword>
<keyword evidence="1" id="KW-0479">Metal-binding</keyword>
<dbReference type="Pfam" id="PF01753">
    <property type="entry name" value="zf-MYND"/>
    <property type="match status" value="1"/>
</dbReference>
<dbReference type="InterPro" id="IPR002893">
    <property type="entry name" value="Znf_MYND"/>
</dbReference>
<feature type="compositionally biased region" description="Polar residues" evidence="5">
    <location>
        <begin position="43"/>
        <end position="57"/>
    </location>
</feature>
<keyword evidence="2 4" id="KW-0863">Zinc-finger</keyword>
<dbReference type="PROSITE" id="PS50865">
    <property type="entry name" value="ZF_MYND_2"/>
    <property type="match status" value="1"/>
</dbReference>
<comment type="caution">
    <text evidence="7">The sequence shown here is derived from an EMBL/GenBank/DDBJ whole genome shotgun (WGS) entry which is preliminary data.</text>
</comment>
<evidence type="ECO:0000256" key="3">
    <source>
        <dbReference type="ARBA" id="ARBA00022833"/>
    </source>
</evidence>
<feature type="compositionally biased region" description="Low complexity" evidence="5">
    <location>
        <begin position="31"/>
        <end position="42"/>
    </location>
</feature>
<dbReference type="Proteomes" id="UP001642720">
    <property type="component" value="Unassembled WGS sequence"/>
</dbReference>
<evidence type="ECO:0000256" key="1">
    <source>
        <dbReference type="ARBA" id="ARBA00022723"/>
    </source>
</evidence>
<evidence type="ECO:0000259" key="6">
    <source>
        <dbReference type="PROSITE" id="PS50865"/>
    </source>
</evidence>
<dbReference type="Gene3D" id="6.10.140.2220">
    <property type="match status" value="1"/>
</dbReference>
<keyword evidence="3" id="KW-0862">Zinc</keyword>
<gene>
    <name evidence="7" type="ORF">CCMA1212_008482</name>
</gene>
<dbReference type="RefSeq" id="XP_073555990.1">
    <property type="nucleotide sequence ID" value="XM_073705614.1"/>
</dbReference>
<reference evidence="7 8" key="1">
    <citation type="submission" date="2018-01" db="EMBL/GenBank/DDBJ databases">
        <title>Genome characterization of the sugarcane-associated fungus Trichoderma ghanense CCMA-1212 and their application in lignocelulose bioconversion.</title>
        <authorList>
            <person name="Steindorff A.S."/>
            <person name="Mendes T.D."/>
            <person name="Vilela E.S.D."/>
            <person name="Rodrigues D.S."/>
            <person name="Formighieri E.F."/>
            <person name="Melo I.S."/>
            <person name="Favaro L.C.L."/>
        </authorList>
    </citation>
    <scope>NUCLEOTIDE SEQUENCE [LARGE SCALE GENOMIC DNA]</scope>
    <source>
        <strain evidence="7 8">CCMA-1212</strain>
    </source>
</reference>
<evidence type="ECO:0000313" key="7">
    <source>
        <dbReference type="EMBL" id="TFA99788.1"/>
    </source>
</evidence>
<name>A0ABY2GWH5_9HYPO</name>
<proteinExistence type="predicted"/>